<organism evidence="2 3">
    <name type="scientific">Actinocrinis puniceicyclus</name>
    <dbReference type="NCBI Taxonomy" id="977794"/>
    <lineage>
        <taxon>Bacteria</taxon>
        <taxon>Bacillati</taxon>
        <taxon>Actinomycetota</taxon>
        <taxon>Actinomycetes</taxon>
        <taxon>Catenulisporales</taxon>
        <taxon>Actinospicaceae</taxon>
        <taxon>Actinocrinis</taxon>
    </lineage>
</organism>
<accession>A0A8J7WLX3</accession>
<keyword evidence="3" id="KW-1185">Reference proteome</keyword>
<dbReference type="RefSeq" id="WP_211469172.1">
    <property type="nucleotide sequence ID" value="NZ_JAGSXH010000061.1"/>
</dbReference>
<protein>
    <submittedName>
        <fullName evidence="2">IS3 family transposase</fullName>
    </submittedName>
</protein>
<feature type="domain" description="HTH-like" evidence="1">
    <location>
        <begin position="102"/>
        <end position="157"/>
    </location>
</feature>
<evidence type="ECO:0000259" key="1">
    <source>
        <dbReference type="Pfam" id="PF13276"/>
    </source>
</evidence>
<sequence length="159" mass="18657">MLAHVCPRRARRELSAVAGYPHAEVRELRREIQRLPVENKVLREAAEPLIHHAAARERFAFIHARLARFGIRRPCRIPVTDHNNYHARVRAQARRVERGIDERELTAWIVELHTAYPAHGAEHVTRELKRQGMQAGRRRVARLMREQGITGITRRKRRN</sequence>
<dbReference type="EMBL" id="JAGSXH010000061">
    <property type="protein sequence ID" value="MBS2964811.1"/>
    <property type="molecule type" value="Genomic_DNA"/>
</dbReference>
<dbReference type="Proteomes" id="UP000677913">
    <property type="component" value="Unassembled WGS sequence"/>
</dbReference>
<evidence type="ECO:0000313" key="2">
    <source>
        <dbReference type="EMBL" id="MBS2964811.1"/>
    </source>
</evidence>
<dbReference type="InterPro" id="IPR025948">
    <property type="entry name" value="HTH-like_dom"/>
</dbReference>
<evidence type="ECO:0000313" key="3">
    <source>
        <dbReference type="Proteomes" id="UP000677913"/>
    </source>
</evidence>
<name>A0A8J7WLX3_9ACTN</name>
<comment type="caution">
    <text evidence="2">The sequence shown here is derived from an EMBL/GenBank/DDBJ whole genome shotgun (WGS) entry which is preliminary data.</text>
</comment>
<gene>
    <name evidence="2" type="ORF">KGA66_17265</name>
</gene>
<reference evidence="2" key="1">
    <citation type="submission" date="2021-04" db="EMBL/GenBank/DDBJ databases">
        <title>Genome based classification of Actinospica acidithermotolerans sp. nov., an actinobacterium isolated from an Indonesian hot spring.</title>
        <authorList>
            <person name="Kusuma A.B."/>
            <person name="Putra K.E."/>
            <person name="Nafisah S."/>
            <person name="Loh J."/>
            <person name="Nouioui I."/>
            <person name="Goodfellow M."/>
        </authorList>
    </citation>
    <scope>NUCLEOTIDE SEQUENCE</scope>
    <source>
        <strain evidence="2">DSM 45618</strain>
    </source>
</reference>
<proteinExistence type="predicted"/>
<dbReference type="Pfam" id="PF13276">
    <property type="entry name" value="HTH_21"/>
    <property type="match status" value="1"/>
</dbReference>
<dbReference type="AlphaFoldDB" id="A0A8J7WLX3"/>